<dbReference type="InterPro" id="IPR041715">
    <property type="entry name" value="HisRS-like_core"/>
</dbReference>
<evidence type="ECO:0000256" key="3">
    <source>
        <dbReference type="ARBA" id="ARBA00005539"/>
    </source>
</evidence>
<dbReference type="GO" id="GO:0140096">
    <property type="term" value="F:catalytic activity, acting on a protein"/>
    <property type="evidence" value="ECO:0007669"/>
    <property type="project" value="UniProtKB-ARBA"/>
</dbReference>
<sequence length="373" mass="42424">MQKRTPLGMRDLAGDDVRKKRYLQKVMLDTFEKHGFEEVMTPAMEYYQTYSTAFDTLQDREMVKLFDENSDILALRLDMTVPIVRMAASRYQEADKPLRFSYCSNVYKMRKSFAGKRSEVMDCGVELIGGDDFSDLEVLVTALDTLDAIGLAGYTLEIGEVNFFEEAAAAVFETEEDLHIAADLINRKSMVELREFVDSKNMDPAVRDFFMELPLLNGTSEVLERARMFSFNDRLDAILDRLEAINLALNSLGYGSLIRFDLGKIPYLNYYTGLIFEAFAIGVGTSILSGGRYDSLCSRFGMPAEARGFSLKLDYLIDLIQVPVKKACWKIHYPADRWLEAFELAKELQKNGEPAVLSLWDTDEIVKELDVCL</sequence>
<dbReference type="AlphaFoldDB" id="A0A1U7ND91"/>
<dbReference type="Gene3D" id="3.30.930.10">
    <property type="entry name" value="Bira Bifunctional Protein, Domain 2"/>
    <property type="match status" value="1"/>
</dbReference>
<evidence type="ECO:0000313" key="10">
    <source>
        <dbReference type="EMBL" id="OLU36930.1"/>
    </source>
</evidence>
<dbReference type="PIRSF" id="PIRSF001549">
    <property type="entry name" value="His-tRNA_synth"/>
    <property type="match status" value="1"/>
</dbReference>
<evidence type="ECO:0000259" key="9">
    <source>
        <dbReference type="Pfam" id="PF13393"/>
    </source>
</evidence>
<evidence type="ECO:0000256" key="2">
    <source>
        <dbReference type="ARBA" id="ARBA00004667"/>
    </source>
</evidence>
<feature type="binding site" evidence="8">
    <location>
        <begin position="78"/>
        <end position="80"/>
    </location>
    <ligand>
        <name>L-histidine</name>
        <dbReference type="ChEBI" id="CHEBI:57595"/>
    </ligand>
</feature>
<organism evidence="10 11">
    <name type="scientific">Ileibacterium valens</name>
    <dbReference type="NCBI Taxonomy" id="1862668"/>
    <lineage>
        <taxon>Bacteria</taxon>
        <taxon>Bacillati</taxon>
        <taxon>Bacillota</taxon>
        <taxon>Erysipelotrichia</taxon>
        <taxon>Erysipelotrichales</taxon>
        <taxon>Erysipelotrichaceae</taxon>
        <taxon>Ileibacterium</taxon>
    </lineage>
</organism>
<dbReference type="HAMAP" id="MF_00125">
    <property type="entry name" value="HisZ"/>
    <property type="match status" value="1"/>
</dbReference>
<protein>
    <recommendedName>
        <fullName evidence="4 7">ATP phosphoribosyltransferase regulatory subunit</fullName>
    </recommendedName>
</protein>
<dbReference type="Pfam" id="PF13393">
    <property type="entry name" value="tRNA-synt_His"/>
    <property type="match status" value="1"/>
</dbReference>
<keyword evidence="7" id="KW-0368">Histidine biosynthesis</keyword>
<evidence type="ECO:0000256" key="1">
    <source>
        <dbReference type="ARBA" id="ARBA00004496"/>
    </source>
</evidence>
<accession>A0A1U7ND91</accession>
<dbReference type="GO" id="GO:0016740">
    <property type="term" value="F:transferase activity"/>
    <property type="evidence" value="ECO:0007669"/>
    <property type="project" value="UniProtKB-ARBA"/>
</dbReference>
<feature type="binding site" evidence="8">
    <location>
        <position position="126"/>
    </location>
    <ligand>
        <name>L-histidine</name>
        <dbReference type="ChEBI" id="CHEBI:57595"/>
    </ligand>
</feature>
<keyword evidence="7" id="KW-0028">Amino-acid biosynthesis</keyword>
<dbReference type="InterPro" id="IPR045864">
    <property type="entry name" value="aa-tRNA-synth_II/BPL/LPL"/>
</dbReference>
<dbReference type="CDD" id="cd00773">
    <property type="entry name" value="HisRS-like_core"/>
    <property type="match status" value="1"/>
</dbReference>
<evidence type="ECO:0000256" key="4">
    <source>
        <dbReference type="ARBA" id="ARBA00020397"/>
    </source>
</evidence>
<proteinExistence type="inferred from homology"/>
<dbReference type="RefSeq" id="WP_075820905.1">
    <property type="nucleotide sequence ID" value="NZ_CAOUMU010000067.1"/>
</dbReference>
<dbReference type="PANTHER" id="PTHR11476:SF7">
    <property type="entry name" value="HISTIDINE--TRNA LIGASE"/>
    <property type="match status" value="1"/>
</dbReference>
<dbReference type="SUPFAM" id="SSF55681">
    <property type="entry name" value="Class II aaRS and biotin synthetases"/>
    <property type="match status" value="1"/>
</dbReference>
<keyword evidence="5 7" id="KW-0963">Cytoplasm</keyword>
<comment type="miscellaneous">
    <text evidence="7">This function is generally fulfilled by the C-terminal part of HisG, which is missing in some bacteria such as this one.</text>
</comment>
<comment type="caution">
    <text evidence="10">The sequence shown here is derived from an EMBL/GenBank/DDBJ whole genome shotgun (WGS) entry which is preliminary data.</text>
</comment>
<keyword evidence="11" id="KW-1185">Reference proteome</keyword>
<dbReference type="GO" id="GO:0000105">
    <property type="term" value="P:L-histidine biosynthetic process"/>
    <property type="evidence" value="ECO:0007669"/>
    <property type="project" value="UniProtKB-UniRule"/>
</dbReference>
<dbReference type="GeneID" id="82203742"/>
<dbReference type="InterPro" id="IPR004516">
    <property type="entry name" value="HisRS/HisZ"/>
</dbReference>
<dbReference type="UniPathway" id="UPA00031">
    <property type="reaction ID" value="UER00006"/>
</dbReference>
<feature type="binding site" evidence="8">
    <location>
        <begin position="270"/>
        <end position="271"/>
    </location>
    <ligand>
        <name>L-histidine</name>
        <dbReference type="ChEBI" id="CHEBI:57595"/>
    </ligand>
</feature>
<dbReference type="InterPro" id="IPR004517">
    <property type="entry name" value="HisZ"/>
</dbReference>
<comment type="pathway">
    <text evidence="2 7">Amino-acid biosynthesis; L-histidine biosynthesis; L-histidine from 5-phospho-alpha-D-ribose 1-diphosphate: step 1/9.</text>
</comment>
<name>A0A1U7ND91_9FIRM</name>
<dbReference type="PANTHER" id="PTHR11476">
    <property type="entry name" value="HISTIDYL-TRNA SYNTHETASE"/>
    <property type="match status" value="1"/>
</dbReference>
<dbReference type="Proteomes" id="UP000186341">
    <property type="component" value="Unassembled WGS sequence"/>
</dbReference>
<dbReference type="GO" id="GO:0005737">
    <property type="term" value="C:cytoplasm"/>
    <property type="evidence" value="ECO:0007669"/>
    <property type="project" value="UniProtKB-SubCell"/>
</dbReference>
<comment type="subunit">
    <text evidence="7">Heteromultimer composed of HisG and HisZ subunits.</text>
</comment>
<evidence type="ECO:0000256" key="6">
    <source>
        <dbReference type="ARBA" id="ARBA00025246"/>
    </source>
</evidence>
<gene>
    <name evidence="7" type="primary">hisZ</name>
    <name evidence="10" type="ORF">BO222_11410</name>
</gene>
<comment type="subcellular location">
    <subcellularLocation>
        <location evidence="1 7">Cytoplasm</location>
    </subcellularLocation>
</comment>
<feature type="domain" description="Class II Histidinyl-tRNA synthetase (HisRS)-like catalytic core" evidence="9">
    <location>
        <begin position="8"/>
        <end position="315"/>
    </location>
</feature>
<comment type="similarity">
    <text evidence="3 7">Belongs to the class-II aminoacyl-tRNA synthetase family. HisZ subfamily.</text>
</comment>
<comment type="function">
    <text evidence="6 7">Required for the first step of histidine biosynthesis. May allow the feedback regulation of ATP phosphoribosyltransferase activity by histidine.</text>
</comment>
<evidence type="ECO:0000313" key="11">
    <source>
        <dbReference type="Proteomes" id="UP000186341"/>
    </source>
</evidence>
<reference evidence="10 11" key="1">
    <citation type="submission" date="2016-11" db="EMBL/GenBank/DDBJ databases">
        <title>Description of two novel members of the family Erysipelotrichaceae: Ileibacterium lipovorans gen. nov., sp. nov. and Dubosiella newyorkensis, gen. nov., sp. nov.</title>
        <authorList>
            <person name="Cox L.M."/>
            <person name="Sohn J."/>
            <person name="Tyrrell K.L."/>
            <person name="Citron D.M."/>
            <person name="Lawson P.A."/>
            <person name="Patel N.B."/>
            <person name="Iizumi T."/>
            <person name="Perez-Perez G.I."/>
            <person name="Goldstein E.J."/>
            <person name="Blaser M.J."/>
        </authorList>
    </citation>
    <scope>NUCLEOTIDE SEQUENCE [LARGE SCALE GENOMIC DNA]</scope>
    <source>
        <strain evidence="10 11">NYU-BL-A3</strain>
    </source>
</reference>
<dbReference type="OrthoDB" id="9800814at2"/>
<evidence type="ECO:0000256" key="7">
    <source>
        <dbReference type="HAMAP-Rule" id="MF_00125"/>
    </source>
</evidence>
<dbReference type="EMBL" id="MPJW01000244">
    <property type="protein sequence ID" value="OLU36930.1"/>
    <property type="molecule type" value="Genomic_DNA"/>
</dbReference>
<evidence type="ECO:0000256" key="5">
    <source>
        <dbReference type="ARBA" id="ARBA00022490"/>
    </source>
</evidence>
<evidence type="ECO:0000256" key="8">
    <source>
        <dbReference type="PIRSR" id="PIRSR001549-1"/>
    </source>
</evidence>